<dbReference type="AlphaFoldDB" id="A0A178KN54"/>
<dbReference type="Pfam" id="PF07445">
    <property type="entry name" value="PriC"/>
    <property type="match status" value="1"/>
</dbReference>
<reference evidence="2 3" key="1">
    <citation type="submission" date="2016-03" db="EMBL/GenBank/DDBJ databases">
        <title>Photobacterium proteolyticum sp. nov. a protease producing bacterium isolated from ocean sediments of Laizhou Bay.</title>
        <authorList>
            <person name="Li Y."/>
        </authorList>
    </citation>
    <scope>NUCLEOTIDE SEQUENCE [LARGE SCALE GENOMIC DNA]</scope>
    <source>
        <strain evidence="2 3">R-40508</strain>
    </source>
</reference>
<name>A0A178KN54_9GAMM</name>
<feature type="coiled-coil region" evidence="1">
    <location>
        <begin position="148"/>
        <end position="182"/>
    </location>
</feature>
<gene>
    <name evidence="2" type="ORF">A3K86_06510</name>
</gene>
<organism evidence="2 3">
    <name type="scientific">Photobacterium jeanii</name>
    <dbReference type="NCBI Taxonomy" id="858640"/>
    <lineage>
        <taxon>Bacteria</taxon>
        <taxon>Pseudomonadati</taxon>
        <taxon>Pseudomonadota</taxon>
        <taxon>Gammaproteobacteria</taxon>
        <taxon>Vibrionales</taxon>
        <taxon>Vibrionaceae</taxon>
        <taxon>Photobacterium</taxon>
    </lineage>
</organism>
<keyword evidence="3" id="KW-1185">Reference proteome</keyword>
<evidence type="ECO:0000256" key="1">
    <source>
        <dbReference type="SAM" id="Coils"/>
    </source>
</evidence>
<dbReference type="OrthoDB" id="6402824at2"/>
<dbReference type="InterPro" id="IPR010890">
    <property type="entry name" value="PriC"/>
</dbReference>
<dbReference type="InterPro" id="IPR038338">
    <property type="entry name" value="PriC_sf"/>
</dbReference>
<sequence>MFDLSKLKSLVSQLQLEAAKVDRQRGEAYRPLFDEQLFLCRSKLLTPCVDEISHEISALEREQKAGKLQVARTAHMCEKIVAQVQAVQRELATQQVRQREPRRADNYRRPIHELYQDLAKHQDWERRLKATTQDKTLMLNHCQSLAEQQKLQQEITAFEGRIQRCKAAIAKIEKQITQQERQG</sequence>
<proteinExistence type="predicted"/>
<dbReference type="RefSeq" id="WP_068329393.1">
    <property type="nucleotide sequence ID" value="NZ_LVHF01000012.1"/>
</dbReference>
<evidence type="ECO:0000313" key="2">
    <source>
        <dbReference type="EMBL" id="OAN18536.1"/>
    </source>
</evidence>
<accession>A0A178KN54</accession>
<evidence type="ECO:0000313" key="3">
    <source>
        <dbReference type="Proteomes" id="UP000078503"/>
    </source>
</evidence>
<dbReference type="Gene3D" id="1.20.1270.340">
    <property type="match status" value="1"/>
</dbReference>
<dbReference type="Proteomes" id="UP000078503">
    <property type="component" value="Unassembled WGS sequence"/>
</dbReference>
<keyword evidence="1" id="KW-0175">Coiled coil</keyword>
<dbReference type="STRING" id="858640.A3K86_06510"/>
<comment type="caution">
    <text evidence="2">The sequence shown here is derived from an EMBL/GenBank/DDBJ whole genome shotgun (WGS) entry which is preliminary data.</text>
</comment>
<protein>
    <submittedName>
        <fullName evidence="2">Prepilin peptidase</fullName>
    </submittedName>
</protein>
<dbReference type="EMBL" id="LVHF01000012">
    <property type="protein sequence ID" value="OAN18536.1"/>
    <property type="molecule type" value="Genomic_DNA"/>
</dbReference>